<dbReference type="SMR" id="C6XTR9"/>
<dbReference type="EMBL" id="CP001681">
    <property type="protein sequence ID" value="ACU03705.1"/>
    <property type="molecule type" value="Genomic_DNA"/>
</dbReference>
<dbReference type="Proteomes" id="UP000000852">
    <property type="component" value="Chromosome"/>
</dbReference>
<dbReference type="InterPro" id="IPR050553">
    <property type="entry name" value="Thioredoxin_ResA/DsbE_sf"/>
</dbReference>
<dbReference type="PANTHER" id="PTHR42852:SF17">
    <property type="entry name" value="THIOREDOXIN-LIKE PROTEIN HI_1115"/>
    <property type="match status" value="1"/>
</dbReference>
<protein>
    <submittedName>
        <fullName evidence="3">Alkyl hydroperoxide reductase/ Thiol specific antioxidant/ Mal allergen</fullName>
    </submittedName>
</protein>
<organism evidence="3 4">
    <name type="scientific">Pedobacter heparinus (strain ATCC 13125 / DSM 2366 / CIP 104194 / JCM 7457 / NBRC 12017 / NCIMB 9290 / NRRL B-14731 / HIM 762-3)</name>
    <dbReference type="NCBI Taxonomy" id="485917"/>
    <lineage>
        <taxon>Bacteria</taxon>
        <taxon>Pseudomonadati</taxon>
        <taxon>Bacteroidota</taxon>
        <taxon>Sphingobacteriia</taxon>
        <taxon>Sphingobacteriales</taxon>
        <taxon>Sphingobacteriaceae</taxon>
        <taxon>Pedobacter</taxon>
    </lineage>
</organism>
<dbReference type="STRING" id="485917.Phep_1491"/>
<gene>
    <name evidence="3" type="ordered locus">Phep_1491</name>
</gene>
<dbReference type="PROSITE" id="PS51352">
    <property type="entry name" value="THIOREDOXIN_2"/>
    <property type="match status" value="1"/>
</dbReference>
<dbReference type="GO" id="GO:0016491">
    <property type="term" value="F:oxidoreductase activity"/>
    <property type="evidence" value="ECO:0007669"/>
    <property type="project" value="InterPro"/>
</dbReference>
<dbReference type="CDD" id="cd02966">
    <property type="entry name" value="TlpA_like_family"/>
    <property type="match status" value="1"/>
</dbReference>
<keyword evidence="1" id="KW-0732">Signal</keyword>
<reference evidence="3 4" key="1">
    <citation type="journal article" date="2009" name="Stand. Genomic Sci.">
        <title>Complete genome sequence of Pedobacter heparinus type strain (HIM 762-3).</title>
        <authorList>
            <person name="Han C."/>
            <person name="Spring S."/>
            <person name="Lapidus A."/>
            <person name="Del Rio T.G."/>
            <person name="Tice H."/>
            <person name="Copeland A."/>
            <person name="Cheng J.F."/>
            <person name="Lucas S."/>
            <person name="Chen F."/>
            <person name="Nolan M."/>
            <person name="Bruce D."/>
            <person name="Goodwin L."/>
            <person name="Pitluck S."/>
            <person name="Ivanova N."/>
            <person name="Mavromatis K."/>
            <person name="Mikhailova N."/>
            <person name="Pati A."/>
            <person name="Chen A."/>
            <person name="Palaniappan K."/>
            <person name="Land M."/>
            <person name="Hauser L."/>
            <person name="Chang Y.J."/>
            <person name="Jeffries C.C."/>
            <person name="Saunders E."/>
            <person name="Chertkov O."/>
            <person name="Brettin T."/>
            <person name="Goker M."/>
            <person name="Rohde M."/>
            <person name="Bristow J."/>
            <person name="Eisen J.A."/>
            <person name="Markowitz V."/>
            <person name="Hugenholtz P."/>
            <person name="Kyrpides N.C."/>
            <person name="Klenk H.P."/>
            <person name="Detter J.C."/>
        </authorList>
    </citation>
    <scope>NUCLEOTIDE SEQUENCE [LARGE SCALE GENOMIC DNA]</scope>
    <source>
        <strain evidence="4">ATCC 13125 / DSM 2366 / CIP 104194 / JCM 7457 / NBRC 12017 / NCIMB 9290 / NRRL B-14731 / HIM 762-3</strain>
    </source>
</reference>
<feature type="signal peptide" evidence="1">
    <location>
        <begin position="1"/>
        <end position="18"/>
    </location>
</feature>
<keyword evidence="4" id="KW-1185">Reference proteome</keyword>
<evidence type="ECO:0000313" key="4">
    <source>
        <dbReference type="Proteomes" id="UP000000852"/>
    </source>
</evidence>
<dbReference type="InterPro" id="IPR013740">
    <property type="entry name" value="Redoxin"/>
</dbReference>
<dbReference type="KEGG" id="phe:Phep_1491"/>
<evidence type="ECO:0000259" key="2">
    <source>
        <dbReference type="PROSITE" id="PS51352"/>
    </source>
</evidence>
<feature type="domain" description="Thioredoxin" evidence="2">
    <location>
        <begin position="97"/>
        <end position="246"/>
    </location>
</feature>
<accession>C6XTR9</accession>
<dbReference type="InterPro" id="IPR036249">
    <property type="entry name" value="Thioredoxin-like_sf"/>
</dbReference>
<dbReference type="InterPro" id="IPR013766">
    <property type="entry name" value="Thioredoxin_domain"/>
</dbReference>
<name>C6XTR9_PEDHD</name>
<dbReference type="SUPFAM" id="SSF52833">
    <property type="entry name" value="Thioredoxin-like"/>
    <property type="match status" value="1"/>
</dbReference>
<dbReference type="AlphaFoldDB" id="C6XTR9"/>
<dbReference type="OrthoDB" id="9815205at2"/>
<dbReference type="PANTHER" id="PTHR42852">
    <property type="entry name" value="THIOL:DISULFIDE INTERCHANGE PROTEIN DSBE"/>
    <property type="match status" value="1"/>
</dbReference>
<proteinExistence type="predicted"/>
<evidence type="ECO:0000256" key="1">
    <source>
        <dbReference type="SAM" id="SignalP"/>
    </source>
</evidence>
<feature type="chain" id="PRO_5002973247" evidence="1">
    <location>
        <begin position="19"/>
        <end position="247"/>
    </location>
</feature>
<dbReference type="Gene3D" id="3.40.30.10">
    <property type="entry name" value="Glutaredoxin"/>
    <property type="match status" value="1"/>
</dbReference>
<dbReference type="Pfam" id="PF08534">
    <property type="entry name" value="Redoxin"/>
    <property type="match status" value="1"/>
</dbReference>
<evidence type="ECO:0000313" key="3">
    <source>
        <dbReference type="EMBL" id="ACU03705.1"/>
    </source>
</evidence>
<dbReference type="RefSeq" id="WP_015807320.1">
    <property type="nucleotide sequence ID" value="NC_013061.1"/>
</dbReference>
<dbReference type="HOGENOM" id="CLU_098208_0_0_10"/>
<sequence>MRLTIALFLIFLLQKSFAQHTVYTFNSNAVFTETEIKTAFESVSQSLPSSEILVPNIFHTTTKKDTIVNYIEFAIRKRVAGEQPIFKFTYKQDSTFLFLNKKLPGFKLKELDGNEVSLSQLSGKPTLINFWATYCGPCIAEMPQLSQLKEKYKDKMNFISITENRVIEDHLVNFMKDKNFNFPVLENGQSYKNELKLQALPRNLFLDKDGVLRYIQVNYPVNANSIPLDLNDKGNYFTKIIEELIRN</sequence>
<dbReference type="eggNOG" id="COG0526">
    <property type="taxonomic scope" value="Bacteria"/>
</dbReference>